<sequence length="322" mass="34639">GSTPVSTSSTQGTAPVSTSTTSNVTTVSDPNTTHQGQGVTSTTNPTTGGGMELSGSSTTSTTSTISTTSEGYKRSYATIKTQAGYYFSHDNGVRANGQKGGFNKDQVVKLEIIDVYADNYEVPRAAIDYDLINFNGATPESEYNSRTHVPKQTTIDDFKYDVPVYYGDMQLVDKDGKPLTVPAYIGVKGDASLDLLVDSVDASAVLRYYAAISTNGRDVYDVVLQATASGLKVDSPTAELDELAAFLADVNTNEWSAENWQTKKDGKLVSDDTKLAENGRRIDSNDASKILAYYAKRSSSNYDNVSNYDIWNEVLGKARFGA</sequence>
<feature type="compositionally biased region" description="Polar residues" evidence="1">
    <location>
        <begin position="34"/>
        <end position="45"/>
    </location>
</feature>
<feature type="compositionally biased region" description="Low complexity" evidence="1">
    <location>
        <begin position="53"/>
        <end position="70"/>
    </location>
</feature>
<dbReference type="AlphaFoldDB" id="A0A1M7LYU4"/>
<protein>
    <submittedName>
        <fullName evidence="2">Uncharacterized protein</fullName>
    </submittedName>
</protein>
<dbReference type="EMBL" id="FRCT01000017">
    <property type="protein sequence ID" value="SHM83568.1"/>
    <property type="molecule type" value="Genomic_DNA"/>
</dbReference>
<dbReference type="Gene3D" id="1.10.1330.10">
    <property type="entry name" value="Dockerin domain"/>
    <property type="match status" value="1"/>
</dbReference>
<evidence type="ECO:0000313" key="2">
    <source>
        <dbReference type="EMBL" id="SHM83568.1"/>
    </source>
</evidence>
<feature type="region of interest" description="Disordered" evidence="1">
    <location>
        <begin position="1"/>
        <end position="70"/>
    </location>
</feature>
<reference evidence="2 3" key="1">
    <citation type="submission" date="2016-11" db="EMBL/GenBank/DDBJ databases">
        <authorList>
            <person name="Jaros S."/>
            <person name="Januszkiewicz K."/>
            <person name="Wedrychowicz H."/>
        </authorList>
    </citation>
    <scope>NUCLEOTIDE SEQUENCE [LARGE SCALE GENOMIC DNA]</scope>
    <source>
        <strain evidence="2 3">Y1</strain>
    </source>
</reference>
<name>A0A1M7LYU4_RUMFL</name>
<evidence type="ECO:0000313" key="3">
    <source>
        <dbReference type="Proteomes" id="UP000184394"/>
    </source>
</evidence>
<dbReference type="Gene3D" id="2.60.40.3810">
    <property type="match status" value="1"/>
</dbReference>
<feature type="non-terminal residue" evidence="2">
    <location>
        <position position="1"/>
    </location>
</feature>
<feature type="compositionally biased region" description="Low complexity" evidence="1">
    <location>
        <begin position="13"/>
        <end position="33"/>
    </location>
</feature>
<organism evidence="2 3">
    <name type="scientific">Ruminococcus flavefaciens</name>
    <dbReference type="NCBI Taxonomy" id="1265"/>
    <lineage>
        <taxon>Bacteria</taxon>
        <taxon>Bacillati</taxon>
        <taxon>Bacillota</taxon>
        <taxon>Clostridia</taxon>
        <taxon>Eubacteriales</taxon>
        <taxon>Oscillospiraceae</taxon>
        <taxon>Ruminococcus</taxon>
    </lineage>
</organism>
<evidence type="ECO:0000256" key="1">
    <source>
        <dbReference type="SAM" id="MobiDB-lite"/>
    </source>
</evidence>
<dbReference type="Proteomes" id="UP000184394">
    <property type="component" value="Unassembled WGS sequence"/>
</dbReference>
<dbReference type="GO" id="GO:0000272">
    <property type="term" value="P:polysaccharide catabolic process"/>
    <property type="evidence" value="ECO:0007669"/>
    <property type="project" value="InterPro"/>
</dbReference>
<gene>
    <name evidence="2" type="ORF">SAMN04487860_11721</name>
</gene>
<accession>A0A1M7LYU4</accession>
<dbReference type="InterPro" id="IPR036439">
    <property type="entry name" value="Dockerin_dom_sf"/>
</dbReference>
<feature type="compositionally biased region" description="Polar residues" evidence="1">
    <location>
        <begin position="1"/>
        <end position="12"/>
    </location>
</feature>
<proteinExistence type="predicted"/>